<proteinExistence type="inferred from homology"/>
<keyword evidence="8" id="KW-0963">Cytoplasm</keyword>
<keyword evidence="3 8" id="KW-0436">Ligase</keyword>
<dbReference type="GO" id="GO:0004592">
    <property type="term" value="F:pantoate-beta-alanine ligase activity"/>
    <property type="evidence" value="ECO:0007669"/>
    <property type="project" value="UniProtKB-UniRule"/>
</dbReference>
<evidence type="ECO:0000256" key="7">
    <source>
        <dbReference type="ARBA" id="ARBA00048258"/>
    </source>
</evidence>
<comment type="caution">
    <text evidence="9">The sequence shown here is derived from an EMBL/GenBank/DDBJ whole genome shotgun (WGS) entry which is preliminary data.</text>
</comment>
<dbReference type="InterPro" id="IPR003721">
    <property type="entry name" value="Pantoate_ligase"/>
</dbReference>
<dbReference type="HAMAP" id="MF_00158">
    <property type="entry name" value="PanC"/>
    <property type="match status" value="1"/>
</dbReference>
<dbReference type="InterPro" id="IPR042176">
    <property type="entry name" value="Pantoate_ligase_C"/>
</dbReference>
<evidence type="ECO:0000256" key="2">
    <source>
        <dbReference type="ARBA" id="ARBA00009256"/>
    </source>
</evidence>
<dbReference type="Pfam" id="PF02569">
    <property type="entry name" value="Pantoate_ligase"/>
    <property type="match status" value="1"/>
</dbReference>
<evidence type="ECO:0000256" key="6">
    <source>
        <dbReference type="ARBA" id="ARBA00022840"/>
    </source>
</evidence>
<comment type="similarity">
    <text evidence="2 8">Belongs to the pantothenate synthetase family.</text>
</comment>
<feature type="binding site" evidence="8">
    <location>
        <position position="160"/>
    </location>
    <ligand>
        <name>(R)-pantoate</name>
        <dbReference type="ChEBI" id="CHEBI:15980"/>
    </ligand>
</feature>
<dbReference type="RefSeq" id="WP_098073862.1">
    <property type="nucleotide sequence ID" value="NZ_PDEQ01000001.1"/>
</dbReference>
<sequence length="306" mass="33308">MDILRSVAHMQSHADAVHTAGETVALVPTMGALHGGHLSLVDRALEEADHVVTSIFVNPTQFGPDEDFEEYPRDLDGDAKKLKDRGVDVVFAPSADEMYPHHDNSVRTAPLAWVDVDEYNDSLCGKYRDGHFRGVTTIVTKLFHACKPDVAVFGQKDAQQLAILRRMVDELLFDVEIVAAPIVREADGLAMSSRNAYLSDEHREQATVLFEAVQQAESAIQAGEQDATRIVRAMQNALDNAPDARVQYAEVVDSRTLVSIDRLEPGQDVLAAVAVFFGDTRLIDNALVCAPDASAPRSTEATATSA</sequence>
<feature type="binding site" evidence="8">
    <location>
        <begin position="30"/>
        <end position="37"/>
    </location>
    <ligand>
        <name>ATP</name>
        <dbReference type="ChEBI" id="CHEBI:30616"/>
    </ligand>
</feature>
<keyword evidence="6 8" id="KW-0067">ATP-binding</keyword>
<comment type="function">
    <text evidence="8">Catalyzes the condensation of pantoate with beta-alanine in an ATP-dependent reaction via a pantoyl-adenylate intermediate.</text>
</comment>
<dbReference type="EC" id="6.3.2.1" evidence="8"/>
<evidence type="ECO:0000256" key="8">
    <source>
        <dbReference type="HAMAP-Rule" id="MF_00158"/>
    </source>
</evidence>
<dbReference type="OrthoDB" id="9773087at2"/>
<comment type="subunit">
    <text evidence="8">Homodimer.</text>
</comment>
<dbReference type="UniPathway" id="UPA00028">
    <property type="reaction ID" value="UER00005"/>
</dbReference>
<evidence type="ECO:0000313" key="9">
    <source>
        <dbReference type="EMBL" id="PEN14963.1"/>
    </source>
</evidence>
<accession>A0A2A8D2C2</accession>
<name>A0A2A8D2C2_9BACT</name>
<dbReference type="NCBIfam" id="TIGR00018">
    <property type="entry name" value="panC"/>
    <property type="match status" value="1"/>
</dbReference>
<comment type="catalytic activity">
    <reaction evidence="7 8">
        <text>(R)-pantoate + beta-alanine + ATP = (R)-pantothenate + AMP + diphosphate + H(+)</text>
        <dbReference type="Rhea" id="RHEA:10912"/>
        <dbReference type="ChEBI" id="CHEBI:15378"/>
        <dbReference type="ChEBI" id="CHEBI:15980"/>
        <dbReference type="ChEBI" id="CHEBI:29032"/>
        <dbReference type="ChEBI" id="CHEBI:30616"/>
        <dbReference type="ChEBI" id="CHEBI:33019"/>
        <dbReference type="ChEBI" id="CHEBI:57966"/>
        <dbReference type="ChEBI" id="CHEBI:456215"/>
        <dbReference type="EC" id="6.3.2.1"/>
    </reaction>
</comment>
<dbReference type="PANTHER" id="PTHR21299">
    <property type="entry name" value="CYTIDYLATE KINASE/PANTOATE-BETA-ALANINE LIGASE"/>
    <property type="match status" value="1"/>
</dbReference>
<feature type="binding site" evidence="8">
    <location>
        <begin position="154"/>
        <end position="157"/>
    </location>
    <ligand>
        <name>ATP</name>
        <dbReference type="ChEBI" id="CHEBI:30616"/>
    </ligand>
</feature>
<keyword evidence="5 8" id="KW-0547">Nucleotide-binding</keyword>
<protein>
    <recommendedName>
        <fullName evidence="8">Pantothenate synthetase</fullName>
        <shortName evidence="8">PS</shortName>
        <ecNumber evidence="8">6.3.2.1</ecNumber>
    </recommendedName>
    <alternativeName>
        <fullName evidence="8">Pantoate--beta-alanine ligase</fullName>
    </alternativeName>
    <alternativeName>
        <fullName evidence="8">Pantoate-activating enzyme</fullName>
    </alternativeName>
</protein>
<dbReference type="FunFam" id="3.40.50.620:FF:000013">
    <property type="entry name" value="Pantothenate synthetase"/>
    <property type="match status" value="1"/>
</dbReference>
<dbReference type="GO" id="GO:0005524">
    <property type="term" value="F:ATP binding"/>
    <property type="evidence" value="ECO:0007669"/>
    <property type="project" value="UniProtKB-KW"/>
</dbReference>
<evidence type="ECO:0000256" key="4">
    <source>
        <dbReference type="ARBA" id="ARBA00022655"/>
    </source>
</evidence>
<dbReference type="InterPro" id="IPR014729">
    <property type="entry name" value="Rossmann-like_a/b/a_fold"/>
</dbReference>
<dbReference type="GO" id="GO:0005829">
    <property type="term" value="C:cytosol"/>
    <property type="evidence" value="ECO:0007669"/>
    <property type="project" value="TreeGrafter"/>
</dbReference>
<feature type="active site" description="Proton donor" evidence="8">
    <location>
        <position position="37"/>
    </location>
</feature>
<dbReference type="Gene3D" id="3.40.50.620">
    <property type="entry name" value="HUPs"/>
    <property type="match status" value="1"/>
</dbReference>
<dbReference type="AlphaFoldDB" id="A0A2A8D2C2"/>
<dbReference type="CDD" id="cd00560">
    <property type="entry name" value="PanC"/>
    <property type="match status" value="1"/>
</dbReference>
<evidence type="ECO:0000256" key="3">
    <source>
        <dbReference type="ARBA" id="ARBA00022598"/>
    </source>
</evidence>
<dbReference type="EMBL" id="PDEQ01000001">
    <property type="protein sequence ID" value="PEN14963.1"/>
    <property type="molecule type" value="Genomic_DNA"/>
</dbReference>
<organism evidence="9 10">
    <name type="scientific">Longibacter salinarum</name>
    <dbReference type="NCBI Taxonomy" id="1850348"/>
    <lineage>
        <taxon>Bacteria</taxon>
        <taxon>Pseudomonadati</taxon>
        <taxon>Rhodothermota</taxon>
        <taxon>Rhodothermia</taxon>
        <taxon>Rhodothermales</taxon>
        <taxon>Salisaetaceae</taxon>
        <taxon>Longibacter</taxon>
    </lineage>
</organism>
<comment type="subcellular location">
    <subcellularLocation>
        <location evidence="8">Cytoplasm</location>
    </subcellularLocation>
</comment>
<reference evidence="9 10" key="1">
    <citation type="submission" date="2017-10" db="EMBL/GenBank/DDBJ databases">
        <title>Draft genome of Longibacter Salinarum.</title>
        <authorList>
            <person name="Goh K.M."/>
            <person name="Shamsir M.S."/>
            <person name="Lim S.W."/>
        </authorList>
    </citation>
    <scope>NUCLEOTIDE SEQUENCE [LARGE SCALE GENOMIC DNA]</scope>
    <source>
        <strain evidence="9 10">KCTC 52045</strain>
    </source>
</reference>
<feature type="binding site" evidence="8">
    <location>
        <begin position="191"/>
        <end position="194"/>
    </location>
    <ligand>
        <name>ATP</name>
        <dbReference type="ChEBI" id="CHEBI:30616"/>
    </ligand>
</feature>
<evidence type="ECO:0000313" key="10">
    <source>
        <dbReference type="Proteomes" id="UP000220102"/>
    </source>
</evidence>
<feature type="binding site" evidence="8">
    <location>
        <position position="183"/>
    </location>
    <ligand>
        <name>ATP</name>
        <dbReference type="ChEBI" id="CHEBI:30616"/>
    </ligand>
</feature>
<dbReference type="PANTHER" id="PTHR21299:SF1">
    <property type="entry name" value="PANTOATE--BETA-ALANINE LIGASE"/>
    <property type="match status" value="1"/>
</dbReference>
<dbReference type="Gene3D" id="3.30.1300.10">
    <property type="entry name" value="Pantoate-beta-alanine ligase, C-terminal domain"/>
    <property type="match status" value="1"/>
</dbReference>
<dbReference type="Proteomes" id="UP000220102">
    <property type="component" value="Unassembled WGS sequence"/>
</dbReference>
<evidence type="ECO:0000256" key="5">
    <source>
        <dbReference type="ARBA" id="ARBA00022741"/>
    </source>
</evidence>
<dbReference type="GO" id="GO:0015940">
    <property type="term" value="P:pantothenate biosynthetic process"/>
    <property type="evidence" value="ECO:0007669"/>
    <property type="project" value="UniProtKB-UniRule"/>
</dbReference>
<comment type="miscellaneous">
    <text evidence="8">The reaction proceeds by a bi uni uni bi ping pong mechanism.</text>
</comment>
<keyword evidence="10" id="KW-1185">Reference proteome</keyword>
<gene>
    <name evidence="8 9" type="primary">panC</name>
    <name evidence="9" type="ORF">CRI94_01330</name>
</gene>
<feature type="binding site" evidence="8">
    <location>
        <position position="61"/>
    </location>
    <ligand>
        <name>beta-alanine</name>
        <dbReference type="ChEBI" id="CHEBI:57966"/>
    </ligand>
</feature>
<keyword evidence="4 8" id="KW-0566">Pantothenate biosynthesis</keyword>
<evidence type="ECO:0000256" key="1">
    <source>
        <dbReference type="ARBA" id="ARBA00004990"/>
    </source>
</evidence>
<dbReference type="SUPFAM" id="SSF52374">
    <property type="entry name" value="Nucleotidylyl transferase"/>
    <property type="match status" value="1"/>
</dbReference>
<comment type="pathway">
    <text evidence="1 8">Cofactor biosynthesis; (R)-pantothenate biosynthesis; (R)-pantothenate from (R)-pantoate and beta-alanine: step 1/1.</text>
</comment>
<feature type="binding site" evidence="8">
    <location>
        <position position="61"/>
    </location>
    <ligand>
        <name>(R)-pantoate</name>
        <dbReference type="ChEBI" id="CHEBI:15980"/>
    </ligand>
</feature>